<organism evidence="1">
    <name type="scientific">Lepeophtheirus salmonis</name>
    <name type="common">Salmon louse</name>
    <name type="synonym">Caligus salmonis</name>
    <dbReference type="NCBI Taxonomy" id="72036"/>
    <lineage>
        <taxon>Eukaryota</taxon>
        <taxon>Metazoa</taxon>
        <taxon>Ecdysozoa</taxon>
        <taxon>Arthropoda</taxon>
        <taxon>Crustacea</taxon>
        <taxon>Multicrustacea</taxon>
        <taxon>Hexanauplia</taxon>
        <taxon>Copepoda</taxon>
        <taxon>Siphonostomatoida</taxon>
        <taxon>Caligidae</taxon>
        <taxon>Lepeophtheirus</taxon>
    </lineage>
</organism>
<evidence type="ECO:0000313" key="1">
    <source>
        <dbReference type="EMBL" id="CDW42805.1"/>
    </source>
</evidence>
<dbReference type="AlphaFoldDB" id="A0A0K2UXI5"/>
<accession>A0A0K2UXI5</accession>
<protein>
    <submittedName>
        <fullName evidence="1">Uncharacterized protein</fullName>
    </submittedName>
</protein>
<sequence length="35" mass="4122">MFDINNFGDSYVVNIKENKNYELLNIKMGPTNKRT</sequence>
<name>A0A0K2UXI5_LEPSM</name>
<proteinExistence type="predicted"/>
<dbReference type="EMBL" id="HACA01025444">
    <property type="protein sequence ID" value="CDW42805.1"/>
    <property type="molecule type" value="Transcribed_RNA"/>
</dbReference>
<reference evidence="1" key="1">
    <citation type="submission" date="2014-05" db="EMBL/GenBank/DDBJ databases">
        <authorList>
            <person name="Chronopoulou M."/>
        </authorList>
    </citation>
    <scope>NUCLEOTIDE SEQUENCE</scope>
    <source>
        <tissue evidence="1">Whole organism</tissue>
    </source>
</reference>